<reference evidence="1 2" key="2">
    <citation type="submission" date="2018-11" db="EMBL/GenBank/DDBJ databases">
        <authorList>
            <consortium name="Pathogen Informatics"/>
        </authorList>
    </citation>
    <scope>NUCLEOTIDE SEQUENCE [LARGE SCALE GENOMIC DNA]</scope>
</reference>
<dbReference type="EMBL" id="UYRT01007684">
    <property type="protein sequence ID" value="VDK43120.1"/>
    <property type="molecule type" value="Genomic_DNA"/>
</dbReference>
<proteinExistence type="predicted"/>
<protein>
    <submittedName>
        <fullName evidence="3">Movement protein</fullName>
    </submittedName>
</protein>
<evidence type="ECO:0000313" key="3">
    <source>
        <dbReference type="WBParaSite" id="GPUH_0000419201-mRNA-1"/>
    </source>
</evidence>
<keyword evidence="2" id="KW-1185">Reference proteome</keyword>
<accession>A0A183D644</accession>
<reference evidence="3" key="1">
    <citation type="submission" date="2016-06" db="UniProtKB">
        <authorList>
            <consortium name="WormBaseParasite"/>
        </authorList>
    </citation>
    <scope>IDENTIFICATION</scope>
</reference>
<name>A0A183D644_9BILA</name>
<organism evidence="3">
    <name type="scientific">Gongylonema pulchrum</name>
    <dbReference type="NCBI Taxonomy" id="637853"/>
    <lineage>
        <taxon>Eukaryota</taxon>
        <taxon>Metazoa</taxon>
        <taxon>Ecdysozoa</taxon>
        <taxon>Nematoda</taxon>
        <taxon>Chromadorea</taxon>
        <taxon>Rhabditida</taxon>
        <taxon>Spirurina</taxon>
        <taxon>Spiruromorpha</taxon>
        <taxon>Spiruroidea</taxon>
        <taxon>Gongylonematidae</taxon>
        <taxon>Gongylonema</taxon>
    </lineage>
</organism>
<evidence type="ECO:0000313" key="2">
    <source>
        <dbReference type="Proteomes" id="UP000271098"/>
    </source>
</evidence>
<sequence>MSGTEWLPPPQNSISGREVHLVYSDYTVSDSEADVEIEEKMEPKAKYGVRLERPSKIKHMNLKLAKALSMNPIKARFIRPVAMGAALQVS</sequence>
<dbReference type="WBParaSite" id="GPUH_0000419201-mRNA-1">
    <property type="protein sequence ID" value="GPUH_0000419201-mRNA-1"/>
    <property type="gene ID" value="GPUH_0000419201"/>
</dbReference>
<dbReference type="AlphaFoldDB" id="A0A183D644"/>
<evidence type="ECO:0000313" key="1">
    <source>
        <dbReference type="EMBL" id="VDK43120.1"/>
    </source>
</evidence>
<gene>
    <name evidence="1" type="ORF">GPUH_LOCUS4185</name>
</gene>
<dbReference type="Proteomes" id="UP000271098">
    <property type="component" value="Unassembled WGS sequence"/>
</dbReference>